<dbReference type="InterPro" id="IPR019758">
    <property type="entry name" value="Pept_S26A_signal_pept_1_CS"/>
</dbReference>
<gene>
    <name evidence="8" type="primary">lepB</name>
    <name evidence="8" type="ORF">AAAT05_01170</name>
</gene>
<evidence type="ECO:0000259" key="7">
    <source>
        <dbReference type="Pfam" id="PF10502"/>
    </source>
</evidence>
<dbReference type="EC" id="3.4.21.89" evidence="4 6"/>
<evidence type="ECO:0000256" key="3">
    <source>
        <dbReference type="ARBA" id="ARBA00009370"/>
    </source>
</evidence>
<dbReference type="CDD" id="cd06530">
    <property type="entry name" value="S26_SPase_I"/>
    <property type="match status" value="1"/>
</dbReference>
<dbReference type="PROSITE" id="PS00761">
    <property type="entry name" value="SPASE_I_3"/>
    <property type="match status" value="1"/>
</dbReference>
<dbReference type="NCBIfam" id="TIGR02227">
    <property type="entry name" value="sigpep_I_bact"/>
    <property type="match status" value="1"/>
</dbReference>
<dbReference type="GO" id="GO:0009003">
    <property type="term" value="F:signal peptidase activity"/>
    <property type="evidence" value="ECO:0007669"/>
    <property type="project" value="UniProtKB-EC"/>
</dbReference>
<dbReference type="PANTHER" id="PTHR43390:SF1">
    <property type="entry name" value="CHLOROPLAST PROCESSING PEPTIDASE"/>
    <property type="match status" value="1"/>
</dbReference>
<dbReference type="InterPro" id="IPR000223">
    <property type="entry name" value="Pept_S26A_signal_pept_1"/>
</dbReference>
<protein>
    <recommendedName>
        <fullName evidence="4 6">Signal peptidase I</fullName>
        <ecNumber evidence="4 6">3.4.21.89</ecNumber>
    </recommendedName>
</protein>
<comment type="catalytic activity">
    <reaction evidence="1 6">
        <text>Cleavage of hydrophobic, N-terminal signal or leader sequences from secreted and periplasmic proteins.</text>
        <dbReference type="EC" id="3.4.21.89"/>
    </reaction>
</comment>
<evidence type="ECO:0000256" key="5">
    <source>
        <dbReference type="ARBA" id="ARBA00022801"/>
    </source>
</evidence>
<dbReference type="SUPFAM" id="SSF51306">
    <property type="entry name" value="LexA/Signal peptidase"/>
    <property type="match status" value="1"/>
</dbReference>
<name>A0ABV1IF75_9ACTN</name>
<evidence type="ECO:0000256" key="1">
    <source>
        <dbReference type="ARBA" id="ARBA00000677"/>
    </source>
</evidence>
<keyword evidence="6" id="KW-0812">Transmembrane</keyword>
<evidence type="ECO:0000256" key="2">
    <source>
        <dbReference type="ARBA" id="ARBA00004401"/>
    </source>
</evidence>
<dbReference type="Gene3D" id="2.10.109.10">
    <property type="entry name" value="Umud Fragment, subunit A"/>
    <property type="match status" value="1"/>
</dbReference>
<evidence type="ECO:0000256" key="6">
    <source>
        <dbReference type="RuleBase" id="RU362042"/>
    </source>
</evidence>
<dbReference type="Proteomes" id="UP001478817">
    <property type="component" value="Unassembled WGS sequence"/>
</dbReference>
<proteinExistence type="inferred from homology"/>
<evidence type="ECO:0000313" key="9">
    <source>
        <dbReference type="Proteomes" id="UP001478817"/>
    </source>
</evidence>
<keyword evidence="9" id="KW-1185">Reference proteome</keyword>
<feature type="domain" description="Peptidase S26" evidence="7">
    <location>
        <begin position="14"/>
        <end position="175"/>
    </location>
</feature>
<dbReference type="InterPro" id="IPR036286">
    <property type="entry name" value="LexA/Signal_pep-like_sf"/>
</dbReference>
<organism evidence="8 9">
    <name type="scientific">Paratractidigestivibacter faecalis</name>
    <dbReference type="NCBI Taxonomy" id="2292441"/>
    <lineage>
        <taxon>Bacteria</taxon>
        <taxon>Bacillati</taxon>
        <taxon>Actinomycetota</taxon>
        <taxon>Coriobacteriia</taxon>
        <taxon>Coriobacteriales</taxon>
        <taxon>Atopobiaceae</taxon>
        <taxon>Paratractidigestivibacter</taxon>
    </lineage>
</organism>
<dbReference type="Pfam" id="PF10502">
    <property type="entry name" value="Peptidase_S26"/>
    <property type="match status" value="1"/>
</dbReference>
<sequence length="183" mass="19636">MSSRERGGSPILSLLGTVALAVVIAVLLRTFVVGVYQVPSGSMLDTIQIGDLLVGEKISLRFEPPRQGDVVTFDSPRDPATTLIKRVVATEGQQVDLRDGVLYVDGVAEEAAYTEGKPTYSLSDMEGSAGIQYPYVVPAGCVFVMGDNRTNSADSRYFGPVSVKAVTSRALFIYWPLQDVGTL</sequence>
<accession>A0ABV1IF75</accession>
<keyword evidence="5 6" id="KW-0378">Hydrolase</keyword>
<keyword evidence="6" id="KW-0472">Membrane</keyword>
<evidence type="ECO:0000313" key="8">
    <source>
        <dbReference type="EMBL" id="MEQ2636965.1"/>
    </source>
</evidence>
<feature type="transmembrane region" description="Helical" evidence="6">
    <location>
        <begin position="12"/>
        <end position="36"/>
    </location>
</feature>
<keyword evidence="6" id="KW-1133">Transmembrane helix</keyword>
<evidence type="ECO:0000256" key="4">
    <source>
        <dbReference type="ARBA" id="ARBA00013208"/>
    </source>
</evidence>
<reference evidence="8 9" key="1">
    <citation type="submission" date="2024-04" db="EMBL/GenBank/DDBJ databases">
        <title>Human intestinal bacterial collection.</title>
        <authorList>
            <person name="Pauvert C."/>
            <person name="Hitch T.C.A."/>
            <person name="Clavel T."/>
        </authorList>
    </citation>
    <scope>NUCLEOTIDE SEQUENCE [LARGE SCALE GENOMIC DNA]</scope>
    <source>
        <strain evidence="8 9">CLA-AA-H197</strain>
    </source>
</reference>
<dbReference type="InterPro" id="IPR019533">
    <property type="entry name" value="Peptidase_S26"/>
</dbReference>
<dbReference type="PANTHER" id="PTHR43390">
    <property type="entry name" value="SIGNAL PEPTIDASE I"/>
    <property type="match status" value="1"/>
</dbReference>
<dbReference type="RefSeq" id="WP_349181313.1">
    <property type="nucleotide sequence ID" value="NZ_JBBNGS010000002.1"/>
</dbReference>
<dbReference type="EMBL" id="JBBNGS010000002">
    <property type="protein sequence ID" value="MEQ2636965.1"/>
    <property type="molecule type" value="Genomic_DNA"/>
</dbReference>
<comment type="subcellular location">
    <subcellularLocation>
        <location evidence="2">Cell membrane</location>
        <topology evidence="2">Single-pass type II membrane protein</topology>
    </subcellularLocation>
    <subcellularLocation>
        <location evidence="6">Membrane</location>
        <topology evidence="6">Single-pass type II membrane protein</topology>
    </subcellularLocation>
</comment>
<comment type="similarity">
    <text evidence="3 6">Belongs to the peptidase S26 family.</text>
</comment>
<dbReference type="PRINTS" id="PR00727">
    <property type="entry name" value="LEADERPTASE"/>
</dbReference>
<comment type="caution">
    <text evidence="8">The sequence shown here is derived from an EMBL/GenBank/DDBJ whole genome shotgun (WGS) entry which is preliminary data.</text>
</comment>
<keyword evidence="6" id="KW-0645">Protease</keyword>